<organism evidence="2 3">
    <name type="scientific">Oceanobacillus profundus</name>
    <dbReference type="NCBI Taxonomy" id="372463"/>
    <lineage>
        <taxon>Bacteria</taxon>
        <taxon>Bacillati</taxon>
        <taxon>Bacillota</taxon>
        <taxon>Bacilli</taxon>
        <taxon>Bacillales</taxon>
        <taxon>Bacillaceae</taxon>
        <taxon>Oceanobacillus</taxon>
    </lineage>
</organism>
<proteinExistence type="predicted"/>
<dbReference type="RefSeq" id="WP_118889444.1">
    <property type="nucleotide sequence ID" value="NZ_PHUT01000007.1"/>
</dbReference>
<reference evidence="2 3" key="1">
    <citation type="journal article" date="2007" name="Int. J. Syst. Evol. Microbiol.">
        <title>Oceanobacillus profundus sp. nov., isolated from a deep-sea sediment core.</title>
        <authorList>
            <person name="Kim Y.G."/>
            <person name="Choi D.H."/>
            <person name="Hyun S."/>
            <person name="Cho B.C."/>
        </authorList>
    </citation>
    <scope>NUCLEOTIDE SEQUENCE [LARGE SCALE GENOMIC DNA]</scope>
    <source>
        <strain evidence="2 3">DSM 18246</strain>
    </source>
</reference>
<protein>
    <submittedName>
        <fullName evidence="2">Uncharacterized protein</fullName>
    </submittedName>
</protein>
<accession>A0A417YGL8</accession>
<evidence type="ECO:0000313" key="2">
    <source>
        <dbReference type="EMBL" id="RHW31886.1"/>
    </source>
</evidence>
<evidence type="ECO:0000256" key="1">
    <source>
        <dbReference type="SAM" id="Coils"/>
    </source>
</evidence>
<dbReference type="Proteomes" id="UP000285456">
    <property type="component" value="Unassembled WGS sequence"/>
</dbReference>
<comment type="caution">
    <text evidence="2">The sequence shown here is derived from an EMBL/GenBank/DDBJ whole genome shotgun (WGS) entry which is preliminary data.</text>
</comment>
<gene>
    <name evidence="2" type="ORF">D1B32_11650</name>
</gene>
<name>A0A417YGL8_9BACI</name>
<sequence>MAKKLENYETVKERKSRLKNDFPDSLILPMFLSDPTQSFNYALIGALIWKDKKVRDELSVEAIESISNIAQKATQQNAGTIMSSIAILAKSDAAGYSLSIAGGNGADRNAWVENAEESAVGRALDNLGYHSNSASKEEMEKVQYVEEARKQRQQHDNHVNNLIIQLNQLGYTGEYLQNVCAQSVRPFSNFHELSLEELMAVENRLQALLNQSNTQNQNIPQPV</sequence>
<dbReference type="EMBL" id="QWEH01000007">
    <property type="protein sequence ID" value="RHW31886.1"/>
    <property type="molecule type" value="Genomic_DNA"/>
</dbReference>
<dbReference type="AlphaFoldDB" id="A0A417YGL8"/>
<feature type="coiled-coil region" evidence="1">
    <location>
        <begin position="191"/>
        <end position="218"/>
    </location>
</feature>
<keyword evidence="1" id="KW-0175">Coiled coil</keyword>
<dbReference type="OrthoDB" id="2974532at2"/>
<keyword evidence="3" id="KW-1185">Reference proteome</keyword>
<evidence type="ECO:0000313" key="3">
    <source>
        <dbReference type="Proteomes" id="UP000285456"/>
    </source>
</evidence>